<keyword evidence="1" id="KW-0732">Signal</keyword>
<protein>
    <recommendedName>
        <fullName evidence="4">Lipoprotein</fullName>
    </recommendedName>
</protein>
<dbReference type="EMBL" id="QFQP01000008">
    <property type="protein sequence ID" value="PZR14016.1"/>
    <property type="molecule type" value="Genomic_DNA"/>
</dbReference>
<feature type="chain" id="PRO_5016116095" description="Lipoprotein" evidence="1">
    <location>
        <begin position="17"/>
        <end position="218"/>
    </location>
</feature>
<proteinExistence type="predicted"/>
<name>A0A2W5TMH9_9BACT</name>
<dbReference type="Proteomes" id="UP000249061">
    <property type="component" value="Unassembled WGS sequence"/>
</dbReference>
<evidence type="ECO:0000313" key="3">
    <source>
        <dbReference type="Proteomes" id="UP000249061"/>
    </source>
</evidence>
<evidence type="ECO:0008006" key="4">
    <source>
        <dbReference type="Google" id="ProtNLM"/>
    </source>
</evidence>
<reference evidence="2 3" key="1">
    <citation type="submission" date="2017-08" db="EMBL/GenBank/DDBJ databases">
        <title>Infants hospitalized years apart are colonized by the same room-sourced microbial strains.</title>
        <authorList>
            <person name="Brooks B."/>
            <person name="Olm M.R."/>
            <person name="Firek B.A."/>
            <person name="Baker R."/>
            <person name="Thomas B.C."/>
            <person name="Morowitz M.J."/>
            <person name="Banfield J.F."/>
        </authorList>
    </citation>
    <scope>NUCLEOTIDE SEQUENCE [LARGE SCALE GENOMIC DNA]</scope>
    <source>
        <strain evidence="2">S2_003_000_R2_14</strain>
    </source>
</reference>
<evidence type="ECO:0000256" key="1">
    <source>
        <dbReference type="SAM" id="SignalP"/>
    </source>
</evidence>
<comment type="caution">
    <text evidence="2">The sequence shown here is derived from an EMBL/GenBank/DDBJ whole genome shotgun (WGS) entry which is preliminary data.</text>
</comment>
<evidence type="ECO:0000313" key="2">
    <source>
        <dbReference type="EMBL" id="PZR14016.1"/>
    </source>
</evidence>
<gene>
    <name evidence="2" type="ORF">DI536_11915</name>
</gene>
<feature type="signal peptide" evidence="1">
    <location>
        <begin position="1"/>
        <end position="16"/>
    </location>
</feature>
<organism evidence="2 3">
    <name type="scientific">Archangium gephyra</name>
    <dbReference type="NCBI Taxonomy" id="48"/>
    <lineage>
        <taxon>Bacteria</taxon>
        <taxon>Pseudomonadati</taxon>
        <taxon>Myxococcota</taxon>
        <taxon>Myxococcia</taxon>
        <taxon>Myxococcales</taxon>
        <taxon>Cystobacterineae</taxon>
        <taxon>Archangiaceae</taxon>
        <taxon>Archangium</taxon>
    </lineage>
</organism>
<accession>A0A2W5TMH9</accession>
<dbReference type="AlphaFoldDB" id="A0A2W5TMH9"/>
<sequence length="218" mass="23865">MLMAAAVVCCALPALAQDDADAKKVAETYLNALSGTGDEAGKDLLLGGVTMNAQLFILENWKIKSKDPVRKEEGDLAHAVQLMSALDKSGRTALTKLMGVESVGDDLKMTEVGPDEAAKLLAPTKERAAEFAKYHAVLSYALRVGKEVYWHPKNPMRAVLSKAGTKGKYSVEVHRWTITTVEGPSKQVRDWPLRVIRFKSQNIDTGWKILPASDWNAE</sequence>